<dbReference type="AlphaFoldDB" id="A0A514CFT9"/>
<evidence type="ECO:0000313" key="1">
    <source>
        <dbReference type="EMBL" id="QDH78620.1"/>
    </source>
</evidence>
<dbReference type="RefSeq" id="WP_141613875.1">
    <property type="nucleotide sequence ID" value="NZ_CP041253.1"/>
</dbReference>
<organism evidence="1 2">
    <name type="scientific">Echinicola soli</name>
    <dbReference type="NCBI Taxonomy" id="2591634"/>
    <lineage>
        <taxon>Bacteria</taxon>
        <taxon>Pseudomonadati</taxon>
        <taxon>Bacteroidota</taxon>
        <taxon>Cytophagia</taxon>
        <taxon>Cytophagales</taxon>
        <taxon>Cyclobacteriaceae</taxon>
        <taxon>Echinicola</taxon>
    </lineage>
</organism>
<evidence type="ECO:0000313" key="2">
    <source>
        <dbReference type="Proteomes" id="UP000316614"/>
    </source>
</evidence>
<sequence>MTKYFTPSEQLIQYVYQEMSEMESIAFEQILQKDECLLQEYLDTLDMLGRLNEVVMEPSEKTVESILKKARSSGLEKV</sequence>
<accession>A0A514CFT9</accession>
<name>A0A514CFT9_9BACT</name>
<gene>
    <name evidence="1" type="ORF">FKX85_06065</name>
</gene>
<dbReference type="OrthoDB" id="982713at2"/>
<dbReference type="EMBL" id="CP041253">
    <property type="protein sequence ID" value="QDH78620.1"/>
    <property type="molecule type" value="Genomic_DNA"/>
</dbReference>
<dbReference type="KEGG" id="echi:FKX85_06065"/>
<keyword evidence="2" id="KW-1185">Reference proteome</keyword>
<dbReference type="Proteomes" id="UP000316614">
    <property type="component" value="Chromosome"/>
</dbReference>
<protein>
    <submittedName>
        <fullName evidence="1">Uncharacterized protein</fullName>
    </submittedName>
</protein>
<reference evidence="1 2" key="1">
    <citation type="submission" date="2019-06" db="EMBL/GenBank/DDBJ databases">
        <title>Echinicola alkalisoli sp. nov. isolated from saline soil.</title>
        <authorList>
            <person name="Sun J.-Q."/>
            <person name="Xu L."/>
        </authorList>
    </citation>
    <scope>NUCLEOTIDE SEQUENCE [LARGE SCALE GENOMIC DNA]</scope>
    <source>
        <strain evidence="1 2">LN3S3</strain>
    </source>
</reference>
<proteinExistence type="predicted"/>